<proteinExistence type="predicted"/>
<evidence type="ECO:0008006" key="4">
    <source>
        <dbReference type="Google" id="ProtNLM"/>
    </source>
</evidence>
<keyword evidence="3" id="KW-1185">Reference proteome</keyword>
<protein>
    <recommendedName>
        <fullName evidence="4">Reverse transcriptase domain-containing protein</fullName>
    </recommendedName>
</protein>
<organism evidence="2 3">
    <name type="scientific">Pleurodeles waltl</name>
    <name type="common">Iberian ribbed newt</name>
    <dbReference type="NCBI Taxonomy" id="8319"/>
    <lineage>
        <taxon>Eukaryota</taxon>
        <taxon>Metazoa</taxon>
        <taxon>Chordata</taxon>
        <taxon>Craniata</taxon>
        <taxon>Vertebrata</taxon>
        <taxon>Euteleostomi</taxon>
        <taxon>Amphibia</taxon>
        <taxon>Batrachia</taxon>
        <taxon>Caudata</taxon>
        <taxon>Salamandroidea</taxon>
        <taxon>Salamandridae</taxon>
        <taxon>Pleurodelinae</taxon>
        <taxon>Pleurodeles</taxon>
    </lineage>
</organism>
<name>A0AAV7UPI9_PLEWA</name>
<dbReference type="EMBL" id="JANPWB010000004">
    <property type="protein sequence ID" value="KAJ1190968.1"/>
    <property type="molecule type" value="Genomic_DNA"/>
</dbReference>
<evidence type="ECO:0000256" key="1">
    <source>
        <dbReference type="SAM" id="MobiDB-lite"/>
    </source>
</evidence>
<reference evidence="2" key="1">
    <citation type="journal article" date="2022" name="bioRxiv">
        <title>Sequencing and chromosome-scale assembly of the giantPleurodeles waltlgenome.</title>
        <authorList>
            <person name="Brown T."/>
            <person name="Elewa A."/>
            <person name="Iarovenko S."/>
            <person name="Subramanian E."/>
            <person name="Araus A.J."/>
            <person name="Petzold A."/>
            <person name="Susuki M."/>
            <person name="Suzuki K.-i.T."/>
            <person name="Hayashi T."/>
            <person name="Toyoda A."/>
            <person name="Oliveira C."/>
            <person name="Osipova E."/>
            <person name="Leigh N.D."/>
            <person name="Simon A."/>
            <person name="Yun M.H."/>
        </authorList>
    </citation>
    <scope>NUCLEOTIDE SEQUENCE</scope>
    <source>
        <strain evidence="2">20211129_DDA</strain>
        <tissue evidence="2">Liver</tissue>
    </source>
</reference>
<gene>
    <name evidence="2" type="ORF">NDU88_000285</name>
</gene>
<feature type="region of interest" description="Disordered" evidence="1">
    <location>
        <begin position="52"/>
        <end position="97"/>
    </location>
</feature>
<accession>A0AAV7UPI9</accession>
<sequence length="97" mass="10698">MDEVTLFCTDEKSVQSLLEACKDFGKASGAKINMDKSQAKLFSRWGLCNEPLPHSGRTGKDPRDLVWGTRSSGEKLERTLGQSQAETGSLELETPEH</sequence>
<dbReference type="Proteomes" id="UP001066276">
    <property type="component" value="Chromosome 2_2"/>
</dbReference>
<evidence type="ECO:0000313" key="3">
    <source>
        <dbReference type="Proteomes" id="UP001066276"/>
    </source>
</evidence>
<evidence type="ECO:0000313" key="2">
    <source>
        <dbReference type="EMBL" id="KAJ1190968.1"/>
    </source>
</evidence>
<comment type="caution">
    <text evidence="2">The sequence shown here is derived from an EMBL/GenBank/DDBJ whole genome shotgun (WGS) entry which is preliminary data.</text>
</comment>
<dbReference type="AlphaFoldDB" id="A0AAV7UPI9"/>